<dbReference type="SMART" id="SM00020">
    <property type="entry name" value="Tryp_SPc"/>
    <property type="match status" value="1"/>
</dbReference>
<dbReference type="AlphaFoldDB" id="A0A397F457"/>
<dbReference type="Pfam" id="PF15891">
    <property type="entry name" value="Nuc_deoxyri_tr2"/>
    <property type="match status" value="1"/>
</dbReference>
<feature type="compositionally biased region" description="Basic residues" evidence="2">
    <location>
        <begin position="828"/>
        <end position="838"/>
    </location>
</feature>
<dbReference type="InterPro" id="IPR043504">
    <property type="entry name" value="Peptidase_S1_PA_chymotrypsin"/>
</dbReference>
<feature type="region of interest" description="Disordered" evidence="2">
    <location>
        <begin position="618"/>
        <end position="655"/>
    </location>
</feature>
<dbReference type="PROSITE" id="PS50240">
    <property type="entry name" value="TRYPSIN_DOM"/>
    <property type="match status" value="1"/>
</dbReference>
<dbReference type="VEuPathDB" id="FungiDB:H257_17859"/>
<feature type="compositionally biased region" description="Polar residues" evidence="2">
    <location>
        <begin position="841"/>
        <end position="850"/>
    </location>
</feature>
<evidence type="ECO:0000256" key="2">
    <source>
        <dbReference type="SAM" id="MobiDB-lite"/>
    </source>
</evidence>
<accession>A0A397F457</accession>
<feature type="region of interest" description="Disordered" evidence="2">
    <location>
        <begin position="19"/>
        <end position="68"/>
    </location>
</feature>
<proteinExistence type="predicted"/>
<feature type="compositionally biased region" description="Polar residues" evidence="2">
    <location>
        <begin position="248"/>
        <end position="257"/>
    </location>
</feature>
<reference evidence="4 5" key="1">
    <citation type="submission" date="2018-08" db="EMBL/GenBank/DDBJ databases">
        <title>Aphanomyces genome sequencing and annotation.</title>
        <authorList>
            <person name="Minardi D."/>
            <person name="Oidtmann B."/>
            <person name="Van Der Giezen M."/>
            <person name="Studholme D.J."/>
        </authorList>
    </citation>
    <scope>NUCLEOTIDE SEQUENCE [LARGE SCALE GENOMIC DNA]</scope>
    <source>
        <strain evidence="4 5">197901</strain>
    </source>
</reference>
<name>A0A397F457_APHAT</name>
<feature type="domain" description="Peptidase S1" evidence="3">
    <location>
        <begin position="390"/>
        <end position="599"/>
    </location>
</feature>
<dbReference type="PANTHER" id="PTHR36300:SF1">
    <property type="entry name" value="RAW, ISOFORM A"/>
    <property type="match status" value="1"/>
</dbReference>
<sequence length="1012" mass="111040">MEESLTSLLDLRIEECPSSLFSRTKSHRPAADKPPPMSSTRGSTAATLKPPVNSSPSKTSTSRNVLDEKGRLMLQVLQDYGPYAPQKDYSCRSLPKPRQDDFILRHNAQNIHDFKKEYSKRFGTLNRRPPQFQMDAHQYRVSVATHHEPLWKETDEKAVWTLTDRGHHTLVQGNSTSMPRATITLPALSQRKLVSPFKDKAAVGHHVDLFEDSSYAALVRQQLYSPRPVATHSFAKARIPKYAVAQQLTRRPSTSDGLTLLASPPHSPQSRPYSSDYKHTLHWPYSPSSTPKHPPKSPSVQNTFPTSVVEIEPSIVNFHMVTANHTYHFPVKVHNLGTKQERFRIRALRVKNGGVDCPYAVAQYDKEKAKVAPGLRATVTLVVTFTTPGAIQGMLEVETPSGKGGVALIGTSICGAALIAPKVLLTSASCLKSYFAFASVGSHYLQGNVDGERIKIVKKTAHPQFNATSFEYDFAISSSKLHTIAWVRGWGLNATNSNQFSQVLLQADVPIWDQAACAAAVKPFRALRQSMLCTGGDSKDWCFGDNGDPLTVWKGADEFVVGLAQLGASVRVQEHPGGICPGVCRAQLHRTILAGQTRLLTCAAIMIANLGLPPKRSPLDRSYSSPEVHVTSLQSTQRRPRFSHRSSTLPPSSPVHDPPVDVFLGGSCNPTTWRRDVAIPRLDAAGISFYNPQVDEWYEDLIAVESRAKDTASVVLFVIDNCTRAIVSMNEAAEFMCCGRTVLLVVEDMPLHEQVLLEGACLSSLEIADLNDARACLRHFSMEYPHTTLCSSVEAAVDVLSAHLASSSRLDPRRSFSLRSARLRKRSSVVLSRMKKKTPPNALQRSSSSSSVIEYDGSSSSDIDHTIELVYLGGNVTNTNWRATLAIPRLQMAGLPYYSPSGDCSKMDSLMKVKAGLVLMVIPNTCRSIAAMIDTIALVCSGRAVMLVIEPMVEGLVVVEDGRAVTGREFKDLVRARMYLEETASRHDICTFESVAHAVDAIVAKAAAASRK</sequence>
<keyword evidence="1" id="KW-0843">Virulence</keyword>
<dbReference type="SUPFAM" id="SSF50494">
    <property type="entry name" value="Trypsin-like serine proteases"/>
    <property type="match status" value="1"/>
</dbReference>
<dbReference type="Proteomes" id="UP000266196">
    <property type="component" value="Unassembled WGS sequence"/>
</dbReference>
<evidence type="ECO:0000313" key="5">
    <source>
        <dbReference type="Proteomes" id="UP000266196"/>
    </source>
</evidence>
<protein>
    <recommendedName>
        <fullName evidence="3">Peptidase S1 domain-containing protein</fullName>
    </recommendedName>
</protein>
<dbReference type="InterPro" id="IPR001254">
    <property type="entry name" value="Trypsin_dom"/>
</dbReference>
<dbReference type="PANTHER" id="PTHR36300">
    <property type="entry name" value="RAW, ISOFORM A"/>
    <property type="match status" value="1"/>
</dbReference>
<dbReference type="GO" id="GO:0006508">
    <property type="term" value="P:proteolysis"/>
    <property type="evidence" value="ECO:0007669"/>
    <property type="project" value="InterPro"/>
</dbReference>
<dbReference type="GO" id="GO:0004252">
    <property type="term" value="F:serine-type endopeptidase activity"/>
    <property type="evidence" value="ECO:0007669"/>
    <property type="project" value="InterPro"/>
</dbReference>
<feature type="region of interest" description="Disordered" evidence="2">
    <location>
        <begin position="828"/>
        <end position="850"/>
    </location>
</feature>
<dbReference type="InterPro" id="IPR039470">
    <property type="entry name" value="Nuc_deoxyri_tr2"/>
</dbReference>
<dbReference type="Gene3D" id="3.40.50.450">
    <property type="match status" value="1"/>
</dbReference>
<gene>
    <name evidence="4" type="ORF">DYB31_008111</name>
</gene>
<dbReference type="Pfam" id="PF00089">
    <property type="entry name" value="Trypsin"/>
    <property type="match status" value="2"/>
</dbReference>
<evidence type="ECO:0000256" key="1">
    <source>
        <dbReference type="ARBA" id="ARBA00023026"/>
    </source>
</evidence>
<evidence type="ECO:0000259" key="3">
    <source>
        <dbReference type="PROSITE" id="PS50240"/>
    </source>
</evidence>
<feature type="region of interest" description="Disordered" evidence="2">
    <location>
        <begin position="248"/>
        <end position="278"/>
    </location>
</feature>
<dbReference type="GO" id="GO:0005886">
    <property type="term" value="C:plasma membrane"/>
    <property type="evidence" value="ECO:0007669"/>
    <property type="project" value="TreeGrafter"/>
</dbReference>
<dbReference type="Gene3D" id="2.40.10.10">
    <property type="entry name" value="Trypsin-like serine proteases"/>
    <property type="match status" value="2"/>
</dbReference>
<organism evidence="4 5">
    <name type="scientific">Aphanomyces astaci</name>
    <name type="common">Crayfish plague agent</name>
    <dbReference type="NCBI Taxonomy" id="112090"/>
    <lineage>
        <taxon>Eukaryota</taxon>
        <taxon>Sar</taxon>
        <taxon>Stramenopiles</taxon>
        <taxon>Oomycota</taxon>
        <taxon>Saprolegniomycetes</taxon>
        <taxon>Saprolegniales</taxon>
        <taxon>Verrucalvaceae</taxon>
        <taxon>Aphanomyces</taxon>
    </lineage>
</organism>
<dbReference type="EMBL" id="QUTE01010562">
    <property type="protein sequence ID" value="RHZ13187.1"/>
    <property type="molecule type" value="Genomic_DNA"/>
</dbReference>
<comment type="caution">
    <text evidence="4">The sequence shown here is derived from an EMBL/GenBank/DDBJ whole genome shotgun (WGS) entry which is preliminary data.</text>
</comment>
<dbReference type="InterPro" id="IPR009003">
    <property type="entry name" value="Peptidase_S1_PA"/>
</dbReference>
<dbReference type="VEuPathDB" id="FungiDB:H257_17861"/>
<evidence type="ECO:0000313" key="4">
    <source>
        <dbReference type="EMBL" id="RHZ13187.1"/>
    </source>
</evidence>
<feature type="compositionally biased region" description="Polar residues" evidence="2">
    <location>
        <begin position="38"/>
        <end position="64"/>
    </location>
</feature>